<dbReference type="OrthoDB" id="9809288at2"/>
<evidence type="ECO:0000313" key="9">
    <source>
        <dbReference type="Proteomes" id="UP000245887"/>
    </source>
</evidence>
<dbReference type="GO" id="GO:0016491">
    <property type="term" value="F:oxidoreductase activity"/>
    <property type="evidence" value="ECO:0007669"/>
    <property type="project" value="UniProtKB-KW"/>
</dbReference>
<comment type="caution">
    <text evidence="8">The sequence shown here is derived from an EMBL/GenBank/DDBJ whole genome shotgun (WGS) entry which is preliminary data.</text>
</comment>
<evidence type="ECO:0000256" key="4">
    <source>
        <dbReference type="ARBA" id="ARBA00022643"/>
    </source>
</evidence>
<evidence type="ECO:0000256" key="6">
    <source>
        <dbReference type="ARBA" id="ARBA00023002"/>
    </source>
</evidence>
<evidence type="ECO:0000256" key="2">
    <source>
        <dbReference type="ARBA" id="ARBA00007118"/>
    </source>
</evidence>
<dbReference type="SUPFAM" id="SSF55469">
    <property type="entry name" value="FMN-dependent nitroreductase-like"/>
    <property type="match status" value="1"/>
</dbReference>
<dbReference type="EMBL" id="QEKQ01000003">
    <property type="protein sequence ID" value="PVY77560.1"/>
    <property type="molecule type" value="Genomic_DNA"/>
</dbReference>
<keyword evidence="6" id="KW-0560">Oxidoreductase</keyword>
<comment type="similarity">
    <text evidence="2">Belongs to the nitroreductase family.</text>
</comment>
<dbReference type="RefSeq" id="WP_116918765.1">
    <property type="nucleotide sequence ID" value="NZ_QEKQ01000003.1"/>
</dbReference>
<dbReference type="Pfam" id="PF00881">
    <property type="entry name" value="Nitroreductase"/>
    <property type="match status" value="1"/>
</dbReference>
<dbReference type="InterPro" id="IPR033878">
    <property type="entry name" value="NfsB-like"/>
</dbReference>
<dbReference type="Gene3D" id="3.40.109.10">
    <property type="entry name" value="NADH Oxidase"/>
    <property type="match status" value="1"/>
</dbReference>
<keyword evidence="5" id="KW-0521">NADP</keyword>
<dbReference type="CDD" id="cd02149">
    <property type="entry name" value="NfsB-like"/>
    <property type="match status" value="1"/>
</dbReference>
<keyword evidence="4" id="KW-0288">FMN</keyword>
<sequence>MSVLNDALNWRYAAKRMNGDTVPADRIERILDAIHLAPSSFGLQPYTVLVIDSPALRQRIQDQAAQQPQITECSHLLIFAAWDPVEESAVDELIGRIAAERGVPSEELAAYRDTIKGTVRGKTPEQRVEWAARQAYIGLGHALSAAALEQVDASPMEGFDPAELDHLLDLQSQGLRSVVLVALGYRDTDTDWLAGLKKVRWPRERTIQSVG</sequence>
<organism evidence="8 9">
    <name type="scientific">Tamilnaduibacter salinus</name>
    <dbReference type="NCBI Taxonomy" id="1484056"/>
    <lineage>
        <taxon>Bacteria</taxon>
        <taxon>Pseudomonadati</taxon>
        <taxon>Pseudomonadota</taxon>
        <taxon>Gammaproteobacteria</taxon>
        <taxon>Pseudomonadales</taxon>
        <taxon>Marinobacteraceae</taxon>
        <taxon>Tamilnaduibacter</taxon>
    </lineage>
</organism>
<reference evidence="8 9" key="1">
    <citation type="submission" date="2018-04" db="EMBL/GenBank/DDBJ databases">
        <title>Genomic Encyclopedia of Type Strains, Phase IV (KMG-IV): sequencing the most valuable type-strain genomes for metagenomic binning, comparative biology and taxonomic classification.</title>
        <authorList>
            <person name="Goeker M."/>
        </authorList>
    </citation>
    <scope>NUCLEOTIDE SEQUENCE [LARGE SCALE GENOMIC DNA]</scope>
    <source>
        <strain evidence="8 9">DSM 28688</strain>
    </source>
</reference>
<evidence type="ECO:0000256" key="1">
    <source>
        <dbReference type="ARBA" id="ARBA00001917"/>
    </source>
</evidence>
<dbReference type="InterPro" id="IPR029479">
    <property type="entry name" value="Nitroreductase"/>
</dbReference>
<gene>
    <name evidence="8" type="ORF">C8D92_103247</name>
</gene>
<dbReference type="PANTHER" id="PTHR43673">
    <property type="entry name" value="NAD(P)H NITROREDUCTASE YDGI-RELATED"/>
    <property type="match status" value="1"/>
</dbReference>
<evidence type="ECO:0000313" key="8">
    <source>
        <dbReference type="EMBL" id="PVY77560.1"/>
    </source>
</evidence>
<name>A0A2U1CYV9_9GAMM</name>
<comment type="cofactor">
    <cofactor evidence="1">
        <name>FMN</name>
        <dbReference type="ChEBI" id="CHEBI:58210"/>
    </cofactor>
</comment>
<keyword evidence="3" id="KW-0285">Flavoprotein</keyword>
<dbReference type="AlphaFoldDB" id="A0A2U1CYV9"/>
<dbReference type="Proteomes" id="UP000245887">
    <property type="component" value="Unassembled WGS sequence"/>
</dbReference>
<evidence type="ECO:0000256" key="5">
    <source>
        <dbReference type="ARBA" id="ARBA00022857"/>
    </source>
</evidence>
<feature type="domain" description="Nitroreductase" evidence="7">
    <location>
        <begin position="10"/>
        <end position="185"/>
    </location>
</feature>
<proteinExistence type="inferred from homology"/>
<protein>
    <submittedName>
        <fullName evidence="8">Nitroreductase</fullName>
    </submittedName>
</protein>
<evidence type="ECO:0000256" key="3">
    <source>
        <dbReference type="ARBA" id="ARBA00022630"/>
    </source>
</evidence>
<evidence type="ECO:0000259" key="7">
    <source>
        <dbReference type="Pfam" id="PF00881"/>
    </source>
</evidence>
<dbReference type="PANTHER" id="PTHR43673:SF2">
    <property type="entry name" value="NITROREDUCTASE"/>
    <property type="match status" value="1"/>
</dbReference>
<dbReference type="InterPro" id="IPR000415">
    <property type="entry name" value="Nitroreductase-like"/>
</dbReference>
<accession>A0A2U1CYV9</accession>